<evidence type="ECO:0000313" key="1">
    <source>
        <dbReference type="EMBL" id="PQO32590.1"/>
    </source>
</evidence>
<protein>
    <submittedName>
        <fullName evidence="1">Uncharacterized protein</fullName>
    </submittedName>
</protein>
<gene>
    <name evidence="1" type="ORF">C5Y83_20480</name>
</gene>
<proteinExistence type="predicted"/>
<dbReference type="RefSeq" id="WP_105331601.1">
    <property type="nucleotide sequence ID" value="NZ_PUHY01000012.1"/>
</dbReference>
<evidence type="ECO:0000313" key="2">
    <source>
        <dbReference type="Proteomes" id="UP000238322"/>
    </source>
</evidence>
<organism evidence="1 2">
    <name type="scientific">Blastopirellula marina</name>
    <dbReference type="NCBI Taxonomy" id="124"/>
    <lineage>
        <taxon>Bacteria</taxon>
        <taxon>Pseudomonadati</taxon>
        <taxon>Planctomycetota</taxon>
        <taxon>Planctomycetia</taxon>
        <taxon>Pirellulales</taxon>
        <taxon>Pirellulaceae</taxon>
        <taxon>Blastopirellula</taxon>
    </lineage>
</organism>
<dbReference type="AlphaFoldDB" id="A0A2S8FKN8"/>
<name>A0A2S8FKN8_9BACT</name>
<accession>A0A2S8FKN8</accession>
<dbReference type="OrthoDB" id="273197at2"/>
<dbReference type="EMBL" id="PUHY01000012">
    <property type="protein sequence ID" value="PQO32590.1"/>
    <property type="molecule type" value="Genomic_DNA"/>
</dbReference>
<sequence length="163" mass="18430">MRKLFTAQFGKTALTFVIMAGVLSVAFGESVYNKACYLNFLALESFPTMNPLQRDKLVSQIDYEDEIGLKHRLFVFESPVNNQKSTCRVLVTDENYNVTSSWNADRTNKLLNVGFMKHTSPPVLEIVRCSNASDSLSCEHLCLHMGVLQSFEYKPSKSHVIAR</sequence>
<comment type="caution">
    <text evidence="1">The sequence shown here is derived from an EMBL/GenBank/DDBJ whole genome shotgun (WGS) entry which is preliminary data.</text>
</comment>
<dbReference type="Proteomes" id="UP000238322">
    <property type="component" value="Unassembled WGS sequence"/>
</dbReference>
<reference evidence="1 2" key="1">
    <citation type="submission" date="2018-02" db="EMBL/GenBank/DDBJ databases">
        <title>Comparative genomes isolates from brazilian mangrove.</title>
        <authorList>
            <person name="Araujo J.E."/>
            <person name="Taketani R.G."/>
            <person name="Silva M.C.P."/>
            <person name="Loureco M.V."/>
            <person name="Andreote F.D."/>
        </authorList>
    </citation>
    <scope>NUCLEOTIDE SEQUENCE [LARGE SCALE GENOMIC DNA]</scope>
    <source>
        <strain evidence="1 2">Hex-1 MGV</strain>
    </source>
</reference>